<dbReference type="InterPro" id="IPR019721">
    <property type="entry name" value="NADH-UbQ_OxRdtase_su21_N"/>
</dbReference>
<keyword evidence="1" id="KW-0472">Membrane</keyword>
<name>A0A8S1LLS4_PARPR</name>
<proteinExistence type="predicted"/>
<keyword evidence="1" id="KW-0812">Transmembrane</keyword>
<dbReference type="Proteomes" id="UP000688137">
    <property type="component" value="Unassembled WGS sequence"/>
</dbReference>
<accession>A0A8S1LLS4</accession>
<feature type="transmembrane region" description="Helical" evidence="1">
    <location>
        <begin position="58"/>
        <end position="77"/>
    </location>
</feature>
<keyword evidence="4" id="KW-1185">Reference proteome</keyword>
<evidence type="ECO:0000313" key="4">
    <source>
        <dbReference type="Proteomes" id="UP000688137"/>
    </source>
</evidence>
<evidence type="ECO:0000256" key="1">
    <source>
        <dbReference type="SAM" id="Phobius"/>
    </source>
</evidence>
<dbReference type="AlphaFoldDB" id="A0A8S1LLS4"/>
<sequence>MSTYRGTFEHDSFLGWLNLLKIRRLQVLYNVGERPPYPVIISKPTVGDVLRNLNKADFGLFATVAFLGFFAARRATLGLTTTEYIRQRGFSIAWNSIMMAGALFACMNSNNRLTGFVDNGLQWRRKEQRLTKYDFTSEFEEGTIWKFFRLR</sequence>
<dbReference type="EMBL" id="CAJJDM010000043">
    <property type="protein sequence ID" value="CAD8068900.1"/>
    <property type="molecule type" value="Genomic_DNA"/>
</dbReference>
<reference evidence="3" key="1">
    <citation type="submission" date="2021-01" db="EMBL/GenBank/DDBJ databases">
        <authorList>
            <consortium name="Genoscope - CEA"/>
            <person name="William W."/>
        </authorList>
    </citation>
    <scope>NUCLEOTIDE SEQUENCE</scope>
</reference>
<dbReference type="InterPro" id="IPR053229">
    <property type="entry name" value="NADH-Q_oxidrdct_subunit"/>
</dbReference>
<comment type="caution">
    <text evidence="3">The sequence shown here is derived from an EMBL/GenBank/DDBJ whole genome shotgun (WGS) entry which is preliminary data.</text>
</comment>
<dbReference type="PANTHER" id="PTHR34062:SF1">
    <property type="entry name" value="NADH-UBIQUINONE OXIDOREDUCTASE 21KDA SUBUNIT N-TERMINAL DOMAIN-CONTAINING PROTEIN"/>
    <property type="match status" value="1"/>
</dbReference>
<feature type="domain" description="NADH-ubiquinone oxidoreductase 21kDa subunit N-terminal" evidence="2">
    <location>
        <begin position="35"/>
        <end position="117"/>
    </location>
</feature>
<evidence type="ECO:0000259" key="2">
    <source>
        <dbReference type="Pfam" id="PF10785"/>
    </source>
</evidence>
<protein>
    <recommendedName>
        <fullName evidence="2">NADH-ubiquinone oxidoreductase 21kDa subunit N-terminal domain-containing protein</fullName>
    </recommendedName>
</protein>
<dbReference type="PANTHER" id="PTHR34062">
    <property type="entry name" value="OXIDOREDUCTASE 21 KDA SUBUNIT, PUTATIVE (AFU_ORTHOLOGUE AFUA_4G04750)-RELATED"/>
    <property type="match status" value="1"/>
</dbReference>
<gene>
    <name evidence="3" type="ORF">PPRIM_AZ9-3.1.T0430072</name>
</gene>
<keyword evidence="1" id="KW-1133">Transmembrane helix</keyword>
<feature type="transmembrane region" description="Helical" evidence="1">
    <location>
        <begin position="89"/>
        <end position="107"/>
    </location>
</feature>
<organism evidence="3 4">
    <name type="scientific">Paramecium primaurelia</name>
    <dbReference type="NCBI Taxonomy" id="5886"/>
    <lineage>
        <taxon>Eukaryota</taxon>
        <taxon>Sar</taxon>
        <taxon>Alveolata</taxon>
        <taxon>Ciliophora</taxon>
        <taxon>Intramacronucleata</taxon>
        <taxon>Oligohymenophorea</taxon>
        <taxon>Peniculida</taxon>
        <taxon>Parameciidae</taxon>
        <taxon>Paramecium</taxon>
    </lineage>
</organism>
<evidence type="ECO:0000313" key="3">
    <source>
        <dbReference type="EMBL" id="CAD8068900.1"/>
    </source>
</evidence>
<dbReference type="Pfam" id="PF10785">
    <property type="entry name" value="NADH-u_ox-rdase"/>
    <property type="match status" value="1"/>
</dbReference>